<evidence type="ECO:0000313" key="1">
    <source>
        <dbReference type="EMBL" id="GAA4162315.1"/>
    </source>
</evidence>
<name>A0ABP7ZKY4_9MICO</name>
<organism evidence="1 2">
    <name type="scientific">Gryllotalpicola daejeonensis</name>
    <dbReference type="NCBI Taxonomy" id="993087"/>
    <lineage>
        <taxon>Bacteria</taxon>
        <taxon>Bacillati</taxon>
        <taxon>Actinomycetota</taxon>
        <taxon>Actinomycetes</taxon>
        <taxon>Micrococcales</taxon>
        <taxon>Microbacteriaceae</taxon>
        <taxon>Gryllotalpicola</taxon>
    </lineage>
</organism>
<dbReference type="RefSeq" id="WP_344791740.1">
    <property type="nucleotide sequence ID" value="NZ_BAABBV010000001.1"/>
</dbReference>
<dbReference type="EMBL" id="BAABBV010000001">
    <property type="protein sequence ID" value="GAA4162315.1"/>
    <property type="molecule type" value="Genomic_DNA"/>
</dbReference>
<sequence length="73" mass="7954">MTALPAELTEPQRATARACVRAAETDCLQLFRLLPALHDWSGPARWAFGLRVERLRARIAAAAAALAAAEREL</sequence>
<protein>
    <submittedName>
        <fullName evidence="1">Uncharacterized protein</fullName>
    </submittedName>
</protein>
<evidence type="ECO:0000313" key="2">
    <source>
        <dbReference type="Proteomes" id="UP001415169"/>
    </source>
</evidence>
<dbReference type="Proteomes" id="UP001415169">
    <property type="component" value="Unassembled WGS sequence"/>
</dbReference>
<reference evidence="1" key="1">
    <citation type="journal article" date="2014" name="Int. J. Syst. Evol. Microbiol.">
        <title>Complete genome of a new Firmicutes species belonging to the dominant human colonic microbiota ('Ruminococcus bicirculans') reveals two chromosomes and a selective capacity to utilize plant glucans.</title>
        <authorList>
            <consortium name="NISC Comparative Sequencing Program"/>
            <person name="Wegmann U."/>
            <person name="Louis P."/>
            <person name="Goesmann A."/>
            <person name="Henrissat B."/>
            <person name="Duncan S.H."/>
            <person name="Flint H.J."/>
        </authorList>
    </citation>
    <scope>NUCLEOTIDE SEQUENCE</scope>
    <source>
        <strain evidence="1">JCM 17590</strain>
    </source>
</reference>
<proteinExistence type="predicted"/>
<gene>
    <name evidence="1" type="ORF">GCM10022286_21090</name>
</gene>
<comment type="caution">
    <text evidence="1">The sequence shown here is derived from an EMBL/GenBank/DDBJ whole genome shotgun (WGS) entry which is preliminary data.</text>
</comment>
<reference evidence="1" key="2">
    <citation type="submission" date="2023-12" db="EMBL/GenBank/DDBJ databases">
        <authorList>
            <person name="Sun Q."/>
            <person name="Inoue M."/>
        </authorList>
    </citation>
    <scope>NUCLEOTIDE SEQUENCE</scope>
    <source>
        <strain evidence="1">JCM 17590</strain>
    </source>
</reference>
<accession>A0ABP7ZKY4</accession>
<keyword evidence="2" id="KW-1185">Reference proteome</keyword>